<dbReference type="AlphaFoldDB" id="A0A367L956"/>
<sequence length="67" mass="7864">MLIILPSTSRDTLKYFSRYFKVPTYSTLTYLYRKTCSNLTDLIDLINPIDPIDLTRYNRYNVPAIAP</sequence>
<keyword evidence="2" id="KW-1185">Reference proteome</keyword>
<dbReference type="EMBL" id="LKCN02000011">
    <property type="protein sequence ID" value="RCI10960.1"/>
    <property type="molecule type" value="Genomic_DNA"/>
</dbReference>
<comment type="caution">
    <text evidence="1">The sequence shown here is derived from an EMBL/GenBank/DDBJ whole genome shotgun (WGS) entry which is preliminary data.</text>
</comment>
<protein>
    <submittedName>
        <fullName evidence="1">Uncharacterized protein</fullName>
    </submittedName>
</protein>
<evidence type="ECO:0000313" key="1">
    <source>
        <dbReference type="EMBL" id="RCI10960.1"/>
    </source>
</evidence>
<reference evidence="1 2" key="1">
    <citation type="journal article" date="2015" name="BMC Genomics">
        <title>Insights from the genome of Ophiocordyceps polyrhachis-furcata to pathogenicity and host specificity in insect fungi.</title>
        <authorList>
            <person name="Wichadakul D."/>
            <person name="Kobmoo N."/>
            <person name="Ingsriswang S."/>
            <person name="Tangphatsornruang S."/>
            <person name="Chantasingh D."/>
            <person name="Luangsa-ard J.J."/>
            <person name="Eurwilaichitr L."/>
        </authorList>
    </citation>
    <scope>NUCLEOTIDE SEQUENCE [LARGE SCALE GENOMIC DNA]</scope>
    <source>
        <strain evidence="1 2">BCC 54312</strain>
    </source>
</reference>
<dbReference type="Proteomes" id="UP000253664">
    <property type="component" value="Unassembled WGS sequence"/>
</dbReference>
<feature type="non-terminal residue" evidence="1">
    <location>
        <position position="67"/>
    </location>
</feature>
<proteinExistence type="predicted"/>
<name>A0A367L956_9HYPO</name>
<organism evidence="1 2">
    <name type="scientific">Ophiocordyceps polyrhachis-furcata BCC 54312</name>
    <dbReference type="NCBI Taxonomy" id="1330021"/>
    <lineage>
        <taxon>Eukaryota</taxon>
        <taxon>Fungi</taxon>
        <taxon>Dikarya</taxon>
        <taxon>Ascomycota</taxon>
        <taxon>Pezizomycotina</taxon>
        <taxon>Sordariomycetes</taxon>
        <taxon>Hypocreomycetidae</taxon>
        <taxon>Hypocreales</taxon>
        <taxon>Ophiocordycipitaceae</taxon>
        <taxon>Ophiocordyceps</taxon>
    </lineage>
</organism>
<gene>
    <name evidence="1" type="ORF">L249_5372</name>
</gene>
<evidence type="ECO:0000313" key="2">
    <source>
        <dbReference type="Proteomes" id="UP000253664"/>
    </source>
</evidence>
<accession>A0A367L956</accession>